<evidence type="ECO:0000313" key="21">
    <source>
        <dbReference type="Proteomes" id="UP000424527"/>
    </source>
</evidence>
<accession>A0A6G0IMD0</accession>
<evidence type="ECO:0000256" key="3">
    <source>
        <dbReference type="ARBA" id="ARBA00004419"/>
    </source>
</evidence>
<dbReference type="PROSITE" id="PS01025">
    <property type="entry name" value="PR55_2"/>
    <property type="match status" value="1"/>
</dbReference>
<evidence type="ECO:0000256" key="9">
    <source>
        <dbReference type="ARBA" id="ARBA00022574"/>
    </source>
</evidence>
<comment type="caution">
    <text evidence="20">The sequence shown here is derived from an EMBL/GenBank/DDBJ whole genome shotgun (WGS) entry which is preliminary data.</text>
</comment>
<evidence type="ECO:0000313" key="20">
    <source>
        <dbReference type="EMBL" id="KAE8292366.1"/>
    </source>
</evidence>
<dbReference type="GO" id="GO:0005776">
    <property type="term" value="C:autophagosome"/>
    <property type="evidence" value="ECO:0007669"/>
    <property type="project" value="UniProtKB-SubCell"/>
</dbReference>
<evidence type="ECO:0000256" key="4">
    <source>
        <dbReference type="ARBA" id="ARBA00004492"/>
    </source>
</evidence>
<dbReference type="InterPro" id="IPR036045">
    <property type="entry name" value="Sec1-like_sf"/>
</dbReference>
<dbReference type="InterPro" id="IPR015943">
    <property type="entry name" value="WD40/YVTN_repeat-like_dom_sf"/>
</dbReference>
<dbReference type="GO" id="GO:0000159">
    <property type="term" value="C:protein phosphatase type 2A complex"/>
    <property type="evidence" value="ECO:0007669"/>
    <property type="project" value="InterPro"/>
</dbReference>
<feature type="region of interest" description="Disordered" evidence="19">
    <location>
        <begin position="1122"/>
        <end position="1141"/>
    </location>
</feature>
<dbReference type="GO" id="GO:0019888">
    <property type="term" value="F:protein phosphatase regulator activity"/>
    <property type="evidence" value="ECO:0007669"/>
    <property type="project" value="InterPro"/>
</dbReference>
<keyword evidence="21" id="KW-1185">Reference proteome</keyword>
<dbReference type="SUPFAM" id="SSF50978">
    <property type="entry name" value="WD40 repeat-like"/>
    <property type="match status" value="1"/>
</dbReference>
<dbReference type="Gene3D" id="2.130.10.10">
    <property type="entry name" value="YVTN repeat-like/Quinoprotein amine dehydrogenase"/>
    <property type="match status" value="1"/>
</dbReference>
<reference evidence="20 21" key="1">
    <citation type="submission" date="2019-07" db="EMBL/GenBank/DDBJ databases">
        <title>Chromosome genome assembly for large yellow croaker.</title>
        <authorList>
            <person name="Xiao S."/>
        </authorList>
    </citation>
    <scope>NUCLEOTIDE SEQUENCE [LARGE SCALE GENOMIC DNA]</scope>
    <source>
        <strain evidence="20">JMULYC20181020</strain>
        <tissue evidence="20">Muscle</tissue>
    </source>
</reference>
<dbReference type="PROSITE" id="PS01024">
    <property type="entry name" value="PR55_1"/>
    <property type="match status" value="1"/>
</dbReference>
<dbReference type="Gene3D" id="3.90.830.10">
    <property type="entry name" value="Syntaxin Binding Protein 1, Chain A, domain 2"/>
    <property type="match status" value="1"/>
</dbReference>
<evidence type="ECO:0000256" key="10">
    <source>
        <dbReference type="ARBA" id="ARBA00022737"/>
    </source>
</evidence>
<organism evidence="20 21">
    <name type="scientific">Larimichthys crocea</name>
    <name type="common">Large yellow croaker</name>
    <name type="synonym">Pseudosciaena crocea</name>
    <dbReference type="NCBI Taxonomy" id="215358"/>
    <lineage>
        <taxon>Eukaryota</taxon>
        <taxon>Metazoa</taxon>
        <taxon>Chordata</taxon>
        <taxon>Craniata</taxon>
        <taxon>Vertebrata</taxon>
        <taxon>Euteleostomi</taxon>
        <taxon>Actinopterygii</taxon>
        <taxon>Neopterygii</taxon>
        <taxon>Teleostei</taxon>
        <taxon>Neoteleostei</taxon>
        <taxon>Acanthomorphata</taxon>
        <taxon>Eupercaria</taxon>
        <taxon>Sciaenidae</taxon>
        <taxon>Larimichthys</taxon>
    </lineage>
</organism>
<proteinExistence type="inferred from homology"/>
<dbReference type="FunFam" id="2.130.10.10:FF:000002">
    <property type="entry name" value="Serine/threonine-protein phosphatase 2A 55 kDa regulatory subunit B"/>
    <property type="match status" value="1"/>
</dbReference>
<dbReference type="PRINTS" id="PR00600">
    <property type="entry name" value="PP2APR55"/>
</dbReference>
<name>A0A6G0IMD0_LARCR</name>
<evidence type="ECO:0000256" key="1">
    <source>
        <dbReference type="ARBA" id="ARBA00004132"/>
    </source>
</evidence>
<dbReference type="FunFam" id="1.25.40.850:FF:000002">
    <property type="entry name" value="Vacuolar protein sorting-associated protein 33A"/>
    <property type="match status" value="1"/>
</dbReference>
<evidence type="ECO:0000256" key="15">
    <source>
        <dbReference type="ARBA" id="ARBA00023329"/>
    </source>
</evidence>
<dbReference type="Proteomes" id="UP000424527">
    <property type="component" value="Unassembled WGS sequence"/>
</dbReference>
<gene>
    <name evidence="20" type="ORF">D5F01_LYC09734</name>
</gene>
<dbReference type="Gene3D" id="3.40.50.1910">
    <property type="match status" value="2"/>
</dbReference>
<sequence length="1185" mass="135308">MAAHLSYGRVNLNILREAARKELREFLDKCAGSKAIVWDEYLTGPFGMIAQYSLLKEHEVEKMFTLKSGRLPSADVKNIIFFVRPRLELMDIIAENVFSEDKMHSSRDFHILFVPRRSMLCEQRLKEQGVLGSFINIDEYILDLIPYDGDLLSMEYESAFRECYLENDQTSLYHTAKGLMTLQALYGTIPQIYGKGECARHVANMMLRMKREFAGSQNQILPVFDTLLLLDRNVDLLTPLATQLTYEGLIDEIYGINNGYVKLPPEKFAQKKQGEASKDLPTEPKKLQLNSAEELYAEIRDKNFNAVGAALSKKAKIISAAFEERHNAKTVGEIKQFVSQLPHMQAARSSLANHTSIAELIKDITTSEAFFDNLTVEQEFMTGVDTDKVNTYIEDSIAQKDPLIKILRLVCMQSVCNNGLKQKVFDYYKREILQTYGYEHMLTLNNLEKAGLLKPQTSSRNNYPTIRKTLKLWMEDANEQNPNDISYVYSGYAPLSIRLTQVLARPGWRSIEEVLKMLPGPHFEERQQLPAGLHKKRQQGENRTTLVFFLGGVSYAEIAALRFLSQMEDSGMEYIIATTKLMNGLETLKAAHNNSDFRAGRTGVHLLICFCPATTPRMGRGENMGLLTQPGRRLKTQQEPLDVDPLFIRFLRTFREILKFVLFSYTVLFGALLLARWTTYFMLEPRTCAALRSLFIRSSCAAARSQPASRPGSALLQLQPRARAPLQGYTVCLSVTMAGAGGGGNSDVQWCFSQVKGAIDDDVAEADIISTVEFNHSGELLATGDKGGRVVIFQQEPESKSQPQCRGEYNVYSTFQSHEPEFDYLKSLEIEEKINKIRWLPQKNAAQFLLSTNDKTIKLWKISERDKRPEGYNLKEEDGRYRDFNTVTTLRVPVFRPMDLMVEASPRRVFANAHTYHINSISVNSDCETYLSADDLRINLWNLEITDRSFNIVDIKPANMEELTEVITAAEFHPNQCNTFVYSSSKGTIRLCDMRASALCDKHAKMFEEPEDPNNRSFFSEIISSISDVKFSHSGRYMMTRDYLSVKIWDLNMESRPVETYQVHEYLRSKLCSLYENDCIFDKFECCWNGNDSVVMTGSYNNFFRMFDRGYRQDVTLEASRENSKPRSVLKPRKVSTGGKRKKDEISVDSLDFNKKILHTAWHPLDNIIAVATTNNLYIFQEKLN</sequence>
<dbReference type="GO" id="GO:0030136">
    <property type="term" value="C:clathrin-coated vesicle"/>
    <property type="evidence" value="ECO:0007669"/>
    <property type="project" value="UniProtKB-SubCell"/>
</dbReference>
<dbReference type="EMBL" id="REGW02000009">
    <property type="protein sequence ID" value="KAE8292366.1"/>
    <property type="molecule type" value="Genomic_DNA"/>
</dbReference>
<dbReference type="Pfam" id="PF00995">
    <property type="entry name" value="Sec1"/>
    <property type="match status" value="1"/>
</dbReference>
<dbReference type="InterPro" id="IPR000009">
    <property type="entry name" value="PP2A_PR55"/>
</dbReference>
<dbReference type="FunFam" id="3.40.50.1910:FF:000008">
    <property type="entry name" value="vacuolar protein sorting-associated protein 33A isoform X2"/>
    <property type="match status" value="1"/>
</dbReference>
<evidence type="ECO:0000256" key="11">
    <source>
        <dbReference type="ARBA" id="ARBA00022753"/>
    </source>
</evidence>
<evidence type="ECO:0000256" key="7">
    <source>
        <dbReference type="ARBA" id="ARBA00009884"/>
    </source>
</evidence>
<keyword evidence="15" id="KW-0968">Cytoplasmic vesicle</keyword>
<evidence type="ECO:0000256" key="13">
    <source>
        <dbReference type="ARBA" id="ARBA00023136"/>
    </source>
</evidence>
<dbReference type="GO" id="GO:0005765">
    <property type="term" value="C:lysosomal membrane"/>
    <property type="evidence" value="ECO:0007669"/>
    <property type="project" value="UniProtKB-SubCell"/>
</dbReference>
<keyword evidence="12" id="KW-0653">Protein transport</keyword>
<keyword evidence="14" id="KW-0458">Lysosome</keyword>
<dbReference type="InterPro" id="IPR043155">
    <property type="entry name" value="VPS33_dom3b"/>
</dbReference>
<evidence type="ECO:0000256" key="17">
    <source>
        <dbReference type="ARBA" id="ARBA00054535"/>
    </source>
</evidence>
<dbReference type="InterPro" id="IPR043127">
    <property type="entry name" value="Sec-1-like_dom3a"/>
</dbReference>
<keyword evidence="13" id="KW-0472">Membrane</keyword>
<comment type="similarity">
    <text evidence="7">Belongs to the STXBP/unc-18/SEC1 family.</text>
</comment>
<keyword evidence="8" id="KW-0813">Transport</keyword>
<evidence type="ECO:0000256" key="12">
    <source>
        <dbReference type="ARBA" id="ARBA00022927"/>
    </source>
</evidence>
<dbReference type="Gene3D" id="3.40.50.2060">
    <property type="match status" value="1"/>
</dbReference>
<evidence type="ECO:0000256" key="18">
    <source>
        <dbReference type="ARBA" id="ARBA00064415"/>
    </source>
</evidence>
<evidence type="ECO:0000256" key="6">
    <source>
        <dbReference type="ARBA" id="ARBA00008259"/>
    </source>
</evidence>
<dbReference type="InterPro" id="IPR043154">
    <property type="entry name" value="Sec-1-like_dom1"/>
</dbReference>
<evidence type="ECO:0000256" key="19">
    <source>
        <dbReference type="SAM" id="MobiDB-lite"/>
    </source>
</evidence>
<protein>
    <recommendedName>
        <fullName evidence="16">Vacuolar protein sorting-associated protein 33A</fullName>
    </recommendedName>
</protein>
<keyword evidence="10" id="KW-0677">Repeat</keyword>
<dbReference type="InterPro" id="IPR001619">
    <property type="entry name" value="Sec1-like"/>
</dbReference>
<dbReference type="FunFam" id="3.40.50.1910:FF:000005">
    <property type="entry name" value="vacuolar protein sorting-associated protein 33A isoform X1"/>
    <property type="match status" value="1"/>
</dbReference>
<dbReference type="InterPro" id="IPR018067">
    <property type="entry name" value="PP2A_PR55_CS"/>
</dbReference>
<evidence type="ECO:0000256" key="16">
    <source>
        <dbReference type="ARBA" id="ARBA00039493"/>
    </source>
</evidence>
<dbReference type="Gene3D" id="1.25.40.850">
    <property type="match status" value="1"/>
</dbReference>
<dbReference type="SUPFAM" id="SSF56815">
    <property type="entry name" value="Sec1/munc18-like (SM) proteins"/>
    <property type="match status" value="1"/>
</dbReference>
<dbReference type="GO" id="GO:0031902">
    <property type="term" value="C:late endosome membrane"/>
    <property type="evidence" value="ECO:0007669"/>
    <property type="project" value="UniProtKB-SubCell"/>
</dbReference>
<dbReference type="AlphaFoldDB" id="A0A6G0IMD0"/>
<dbReference type="PANTHER" id="PTHR11871">
    <property type="entry name" value="PROTEIN PHOSPHATASE PP2A REGULATORY SUBUNIT B"/>
    <property type="match status" value="1"/>
</dbReference>
<comment type="subunit">
    <text evidence="18">PP2A consists of a common heterodimeric core enzyme, composed of a 36 kDa catalytic subunit (subunit C) and a 65 kDa constant regulatory subunit (PR65 or subunit A), that associates with a variety of regulatory subunits.</text>
</comment>
<keyword evidence="11" id="KW-0967">Endosome</keyword>
<dbReference type="InterPro" id="IPR027482">
    <property type="entry name" value="Sec1-like_dom2"/>
</dbReference>
<dbReference type="SMART" id="SM00320">
    <property type="entry name" value="WD40"/>
    <property type="match status" value="7"/>
</dbReference>
<dbReference type="GO" id="GO:0005769">
    <property type="term" value="C:early endosome"/>
    <property type="evidence" value="ECO:0007669"/>
    <property type="project" value="UniProtKB-SubCell"/>
</dbReference>
<dbReference type="InterPro" id="IPR036322">
    <property type="entry name" value="WD40_repeat_dom_sf"/>
</dbReference>
<evidence type="ECO:0000256" key="8">
    <source>
        <dbReference type="ARBA" id="ARBA00022448"/>
    </source>
</evidence>
<evidence type="ECO:0000256" key="14">
    <source>
        <dbReference type="ARBA" id="ARBA00023228"/>
    </source>
</evidence>
<evidence type="ECO:0000256" key="2">
    <source>
        <dbReference type="ARBA" id="ARBA00004412"/>
    </source>
</evidence>
<comment type="similarity">
    <text evidence="6">Belongs to the phosphatase 2A regulatory subunit B family.</text>
</comment>
<keyword evidence="9" id="KW-0853">WD repeat</keyword>
<dbReference type="GO" id="GO:0015031">
    <property type="term" value="P:protein transport"/>
    <property type="evidence" value="ECO:0007669"/>
    <property type="project" value="UniProtKB-KW"/>
</dbReference>
<dbReference type="InterPro" id="IPR001680">
    <property type="entry name" value="WD40_rpt"/>
</dbReference>
<comment type="subcellular location">
    <subcellularLocation>
        <location evidence="3">Cytoplasmic vesicle</location>
        <location evidence="3">Autophagosome</location>
    </subcellularLocation>
    <subcellularLocation>
        <location evidence="1">Cytoplasmic vesicle</location>
        <location evidence="1">Clathrin-coated vesicle</location>
    </subcellularLocation>
    <subcellularLocation>
        <location evidence="2">Early endosome</location>
    </subcellularLocation>
    <subcellularLocation>
        <location evidence="4">Late endosome membrane</location>
        <topology evidence="4">Peripheral membrane protein</topology>
        <orientation evidence="4">Cytoplasmic side</orientation>
    </subcellularLocation>
    <subcellularLocation>
        <location evidence="5">Lysosome membrane</location>
        <topology evidence="5">Peripheral membrane protein</topology>
        <orientation evidence="5">Cytoplasmic side</orientation>
    </subcellularLocation>
</comment>
<comment type="function">
    <text evidence="17">Plays a role in vesicle-mediated protein trafficking to lysosomal compartments including the endocytic membrane transport and autophagic pathways. Believed to act as a core component of the putative HOPS and CORVET endosomal tethering complexes which are proposed to be involved in the Rab5-to-Rab7 endosome conversion probably implicating MON1A/B, and via binding SNAREs and SNARE complexes to mediate tethering and docking events during SNARE-mediated membrane fusion. The HOPS complex is proposed to be recruited to Rab7 on the late endosomal membrane and to regulate late endocytic, phagocytic and autophagic traffic towards lysosomes. The CORVET complex is proposed to function as a Rab5 effector to mediate early endosome fusion probably in specific endosome subpopulations. Required for fusion of endosomes and autophagosomes with lysosomes; the function is dependent on its association with VPS16 but not VIPAS39. The function in autophagosome-lysosome fusion implicates STX17 but not UVRAG.</text>
</comment>
<dbReference type="GO" id="GO:0016192">
    <property type="term" value="P:vesicle-mediated transport"/>
    <property type="evidence" value="ECO:0007669"/>
    <property type="project" value="InterPro"/>
</dbReference>
<evidence type="ECO:0000256" key="5">
    <source>
        <dbReference type="ARBA" id="ARBA00004630"/>
    </source>
</evidence>